<protein>
    <submittedName>
        <fullName evidence="2">Methyltransferase domain-containing protein</fullName>
    </submittedName>
</protein>
<dbReference type="SUPFAM" id="SSF53335">
    <property type="entry name" value="S-adenosyl-L-methionine-dependent methyltransferases"/>
    <property type="match status" value="1"/>
</dbReference>
<evidence type="ECO:0000313" key="3">
    <source>
        <dbReference type="Proteomes" id="UP000622687"/>
    </source>
</evidence>
<dbReference type="Pfam" id="PF13847">
    <property type="entry name" value="Methyltransf_31"/>
    <property type="match status" value="1"/>
</dbReference>
<organism evidence="2 3">
    <name type="scientific">Clostridium aciditolerans</name>
    <dbReference type="NCBI Taxonomy" id="339861"/>
    <lineage>
        <taxon>Bacteria</taxon>
        <taxon>Bacillati</taxon>
        <taxon>Bacillota</taxon>
        <taxon>Clostridia</taxon>
        <taxon>Eubacteriales</taxon>
        <taxon>Clostridiaceae</taxon>
        <taxon>Clostridium</taxon>
    </lineage>
</organism>
<name>A0A934HNW5_9CLOT</name>
<keyword evidence="3" id="KW-1185">Reference proteome</keyword>
<keyword evidence="2" id="KW-0808">Transferase</keyword>
<comment type="caution">
    <text evidence="2">The sequence shown here is derived from an EMBL/GenBank/DDBJ whole genome shotgun (WGS) entry which is preliminary data.</text>
</comment>
<dbReference type="PANTHER" id="PTHR43591">
    <property type="entry name" value="METHYLTRANSFERASE"/>
    <property type="match status" value="1"/>
</dbReference>
<accession>A0A934HNW5</accession>
<sequence length="184" mass="21082">MNDSKINKLENPIRIEELNPKNTLIKTGLKENMVLCDIGAGTGIFSFTAAKISSKDIYALEISDSMIELLKNRMDEQNIKNIIIKKVDSNKLPLDSNICDMAIMVTVLHEIEDKEYMINEIKRVLKRKGKLMIIEFHKRKTPMGPPIDHRLSENYVEELCNNNGLKTIEKFSLGENFYCAVFES</sequence>
<dbReference type="GO" id="GO:0008168">
    <property type="term" value="F:methyltransferase activity"/>
    <property type="evidence" value="ECO:0007669"/>
    <property type="project" value="UniProtKB-KW"/>
</dbReference>
<dbReference type="AlphaFoldDB" id="A0A934HNW5"/>
<dbReference type="InterPro" id="IPR029063">
    <property type="entry name" value="SAM-dependent_MTases_sf"/>
</dbReference>
<dbReference type="Proteomes" id="UP000622687">
    <property type="component" value="Unassembled WGS sequence"/>
</dbReference>
<dbReference type="RefSeq" id="WP_211141051.1">
    <property type="nucleotide sequence ID" value="NZ_JAEEGB010000003.1"/>
</dbReference>
<dbReference type="CDD" id="cd02440">
    <property type="entry name" value="AdoMet_MTases"/>
    <property type="match status" value="1"/>
</dbReference>
<dbReference type="InterPro" id="IPR025714">
    <property type="entry name" value="Methyltranfer_dom"/>
</dbReference>
<dbReference type="PANTHER" id="PTHR43591:SF24">
    <property type="entry name" value="2-METHOXY-6-POLYPRENYL-1,4-BENZOQUINOL METHYLASE, MITOCHONDRIAL"/>
    <property type="match status" value="1"/>
</dbReference>
<gene>
    <name evidence="2" type="ORF">I6U51_02670</name>
</gene>
<reference evidence="2" key="1">
    <citation type="submission" date="2020-12" db="EMBL/GenBank/DDBJ databases">
        <title>Clostridium thailandense sp. nov., a novel acetogenic bacterium isolated from peat land soil in Thailand.</title>
        <authorList>
            <person name="Chaikitkaew S."/>
            <person name="Birkeland N.K."/>
        </authorList>
    </citation>
    <scope>NUCLEOTIDE SEQUENCE</scope>
    <source>
        <strain evidence="2">DSM 17425</strain>
    </source>
</reference>
<feature type="domain" description="Methyltransferase" evidence="1">
    <location>
        <begin position="30"/>
        <end position="147"/>
    </location>
</feature>
<proteinExistence type="predicted"/>
<evidence type="ECO:0000259" key="1">
    <source>
        <dbReference type="Pfam" id="PF13847"/>
    </source>
</evidence>
<keyword evidence="2" id="KW-0489">Methyltransferase</keyword>
<dbReference type="Gene3D" id="3.40.50.150">
    <property type="entry name" value="Vaccinia Virus protein VP39"/>
    <property type="match status" value="1"/>
</dbReference>
<dbReference type="GO" id="GO:0032259">
    <property type="term" value="P:methylation"/>
    <property type="evidence" value="ECO:0007669"/>
    <property type="project" value="UniProtKB-KW"/>
</dbReference>
<evidence type="ECO:0000313" key="2">
    <source>
        <dbReference type="EMBL" id="MBI6871610.1"/>
    </source>
</evidence>
<dbReference type="EMBL" id="JAEEGB010000003">
    <property type="protein sequence ID" value="MBI6871610.1"/>
    <property type="molecule type" value="Genomic_DNA"/>
</dbReference>